<dbReference type="InterPro" id="IPR002401">
    <property type="entry name" value="Cyt_P450_E_grp-I"/>
</dbReference>
<keyword evidence="6" id="KW-0503">Monooxygenase</keyword>
<dbReference type="GO" id="GO:0004497">
    <property type="term" value="F:monooxygenase activity"/>
    <property type="evidence" value="ECO:0007669"/>
    <property type="project" value="UniProtKB-KW"/>
</dbReference>
<comment type="similarity">
    <text evidence="1">Belongs to the cytochrome P450 family.</text>
</comment>
<comment type="caution">
    <text evidence="7">The sequence shown here is derived from an EMBL/GenBank/DDBJ whole genome shotgun (WGS) entry which is preliminary data.</text>
</comment>
<accession>A0A7J0EJ86</accession>
<name>A0A7J0EJ86_9ERIC</name>
<evidence type="ECO:0000256" key="5">
    <source>
        <dbReference type="ARBA" id="ARBA00023004"/>
    </source>
</evidence>
<keyword evidence="4" id="KW-0560">Oxidoreductase</keyword>
<proteinExistence type="inferred from homology"/>
<keyword evidence="8" id="KW-1185">Reference proteome</keyword>
<dbReference type="Proteomes" id="UP000585474">
    <property type="component" value="Unassembled WGS sequence"/>
</dbReference>
<dbReference type="GO" id="GO:0016705">
    <property type="term" value="F:oxidoreductase activity, acting on paired donors, with incorporation or reduction of molecular oxygen"/>
    <property type="evidence" value="ECO:0007669"/>
    <property type="project" value="InterPro"/>
</dbReference>
<dbReference type="PANTHER" id="PTHR47950:SF4">
    <property type="entry name" value="GERANIOL 8-HYDROXYLASE-LIKE"/>
    <property type="match status" value="1"/>
</dbReference>
<keyword evidence="2" id="KW-0349">Heme</keyword>
<dbReference type="Gene3D" id="1.10.630.10">
    <property type="entry name" value="Cytochrome P450"/>
    <property type="match status" value="2"/>
</dbReference>
<dbReference type="PANTHER" id="PTHR47950">
    <property type="entry name" value="CYTOCHROME P450, FAMILY 76, SUBFAMILY C, POLYPEPTIDE 5-RELATED"/>
    <property type="match status" value="1"/>
</dbReference>
<evidence type="ECO:0000256" key="4">
    <source>
        <dbReference type="ARBA" id="ARBA00023002"/>
    </source>
</evidence>
<evidence type="ECO:0000256" key="3">
    <source>
        <dbReference type="ARBA" id="ARBA00022723"/>
    </source>
</evidence>
<evidence type="ECO:0000256" key="6">
    <source>
        <dbReference type="ARBA" id="ARBA00023033"/>
    </source>
</evidence>
<evidence type="ECO:0000313" key="8">
    <source>
        <dbReference type="Proteomes" id="UP000585474"/>
    </source>
</evidence>
<evidence type="ECO:0000256" key="1">
    <source>
        <dbReference type="ARBA" id="ARBA00010617"/>
    </source>
</evidence>
<dbReference type="InterPro" id="IPR036396">
    <property type="entry name" value="Cyt_P450_sf"/>
</dbReference>
<dbReference type="SUPFAM" id="SSF48264">
    <property type="entry name" value="Cytochrome P450"/>
    <property type="match status" value="2"/>
</dbReference>
<protein>
    <submittedName>
        <fullName evidence="7">Cytochrome P450, family 76, subfamily C, polypeptide 2</fullName>
    </submittedName>
</protein>
<evidence type="ECO:0000256" key="2">
    <source>
        <dbReference type="ARBA" id="ARBA00022617"/>
    </source>
</evidence>
<reference evidence="7 8" key="1">
    <citation type="submission" date="2019-07" db="EMBL/GenBank/DDBJ databases">
        <title>De Novo Assembly of kiwifruit Actinidia rufa.</title>
        <authorList>
            <person name="Sugita-Konishi S."/>
            <person name="Sato K."/>
            <person name="Mori E."/>
            <person name="Abe Y."/>
            <person name="Kisaki G."/>
            <person name="Hamano K."/>
            <person name="Suezawa K."/>
            <person name="Otani M."/>
            <person name="Fukuda T."/>
            <person name="Manabe T."/>
            <person name="Gomi K."/>
            <person name="Tabuchi M."/>
            <person name="Akimitsu K."/>
            <person name="Kataoka I."/>
        </authorList>
    </citation>
    <scope>NUCLEOTIDE SEQUENCE [LARGE SCALE GENOMIC DNA]</scope>
    <source>
        <strain evidence="8">cv. Fuchu</strain>
    </source>
</reference>
<dbReference type="PRINTS" id="PR00463">
    <property type="entry name" value="EP450I"/>
</dbReference>
<gene>
    <name evidence="7" type="ORF">Acr_05g0001620</name>
</gene>
<dbReference type="GO" id="GO:0005506">
    <property type="term" value="F:iron ion binding"/>
    <property type="evidence" value="ECO:0007669"/>
    <property type="project" value="InterPro"/>
</dbReference>
<organism evidence="7 8">
    <name type="scientific">Actinidia rufa</name>
    <dbReference type="NCBI Taxonomy" id="165716"/>
    <lineage>
        <taxon>Eukaryota</taxon>
        <taxon>Viridiplantae</taxon>
        <taxon>Streptophyta</taxon>
        <taxon>Embryophyta</taxon>
        <taxon>Tracheophyta</taxon>
        <taxon>Spermatophyta</taxon>
        <taxon>Magnoliopsida</taxon>
        <taxon>eudicotyledons</taxon>
        <taxon>Gunneridae</taxon>
        <taxon>Pentapetalae</taxon>
        <taxon>asterids</taxon>
        <taxon>Ericales</taxon>
        <taxon>Actinidiaceae</taxon>
        <taxon>Actinidia</taxon>
    </lineage>
</organism>
<dbReference type="EMBL" id="BJWL01000005">
    <property type="protein sequence ID" value="GFY86523.1"/>
    <property type="molecule type" value="Genomic_DNA"/>
</dbReference>
<dbReference type="Pfam" id="PF00067">
    <property type="entry name" value="p450"/>
    <property type="match status" value="1"/>
</dbReference>
<sequence>MDFLTMVLYILLAFMLLRVLLAIRRGKLPPGPTPLPVLGNLLKLGAQPHQSLAELAKVHGPIMTLKLGHITTVVISSSAVAREALQKQDLAFSNRSIPNALHAHDQYKYSVVWLPVANRWRSLRKALNSNIFAGSRLDASQHLRCRKVEELIAYVRKSCQGGAVVDIGRAAFRTSLNLLSNTIFSVDLANPNEDSAKEFKDLVWNIMVEAGRRICPGLPLAIRTVPVMLGSLINSFDWKLEGGIAPKDMNMEEKFGITLQKAQPLQAIPRPVGV</sequence>
<dbReference type="AlphaFoldDB" id="A0A7J0EJ86"/>
<dbReference type="GO" id="GO:0020037">
    <property type="term" value="F:heme binding"/>
    <property type="evidence" value="ECO:0007669"/>
    <property type="project" value="InterPro"/>
</dbReference>
<dbReference type="OrthoDB" id="2789670at2759"/>
<dbReference type="InterPro" id="IPR001128">
    <property type="entry name" value="Cyt_P450"/>
</dbReference>
<keyword evidence="5" id="KW-0408">Iron</keyword>
<keyword evidence="3" id="KW-0479">Metal-binding</keyword>
<evidence type="ECO:0000313" key="7">
    <source>
        <dbReference type="EMBL" id="GFY86523.1"/>
    </source>
</evidence>